<name>A0A9D1Y7L8_9FIRM</name>
<evidence type="ECO:0000256" key="6">
    <source>
        <dbReference type="ARBA" id="ARBA00023266"/>
    </source>
</evidence>
<dbReference type="Pfam" id="PF12390">
    <property type="entry name" value="Se-cys_synth_N"/>
    <property type="match status" value="1"/>
</dbReference>
<dbReference type="GO" id="GO:0001514">
    <property type="term" value="P:selenocysteine incorporation"/>
    <property type="evidence" value="ECO:0007669"/>
    <property type="project" value="UniProtKB-UniRule"/>
</dbReference>
<dbReference type="Gene3D" id="3.40.640.10">
    <property type="entry name" value="Type I PLP-dependent aspartate aminotransferase-like (Major domain)"/>
    <property type="match status" value="1"/>
</dbReference>
<comment type="similarity">
    <text evidence="7 8">Belongs to the SelA family.</text>
</comment>
<dbReference type="Proteomes" id="UP000823868">
    <property type="component" value="Unassembled WGS sequence"/>
</dbReference>
<dbReference type="NCBIfam" id="TIGR00474">
    <property type="entry name" value="selA"/>
    <property type="match status" value="1"/>
</dbReference>
<evidence type="ECO:0000256" key="2">
    <source>
        <dbReference type="ARBA" id="ARBA00022490"/>
    </source>
</evidence>
<dbReference type="PANTHER" id="PTHR32328:SF0">
    <property type="entry name" value="L-SERYL-TRNA(SEC) SELENIUM TRANSFERASE"/>
    <property type="match status" value="1"/>
</dbReference>
<evidence type="ECO:0000256" key="3">
    <source>
        <dbReference type="ARBA" id="ARBA00022679"/>
    </source>
</evidence>
<dbReference type="AlphaFoldDB" id="A0A9D1Y7L8"/>
<feature type="modified residue" description="N6-(pyridoxal phosphate)lysine" evidence="8 9">
    <location>
        <position position="294"/>
    </location>
</feature>
<evidence type="ECO:0000313" key="11">
    <source>
        <dbReference type="EMBL" id="HIY20961.1"/>
    </source>
</evidence>
<protein>
    <recommendedName>
        <fullName evidence="8">L-seryl-tRNA(Sec) selenium transferase</fullName>
        <ecNumber evidence="8">2.9.1.1</ecNumber>
    </recommendedName>
    <alternativeName>
        <fullName evidence="8">Selenocysteine synthase</fullName>
        <shortName evidence="8">Sec synthase</shortName>
    </alternativeName>
    <alternativeName>
        <fullName evidence="8">Selenocysteinyl-tRNA(Sec) synthase</fullName>
    </alternativeName>
</protein>
<dbReference type="EC" id="2.9.1.1" evidence="8"/>
<evidence type="ECO:0000256" key="4">
    <source>
        <dbReference type="ARBA" id="ARBA00022898"/>
    </source>
</evidence>
<keyword evidence="3 8" id="KW-0808">Transferase</keyword>
<keyword evidence="5 8" id="KW-0648">Protein biosynthesis</keyword>
<evidence type="ECO:0000256" key="5">
    <source>
        <dbReference type="ARBA" id="ARBA00022917"/>
    </source>
</evidence>
<proteinExistence type="inferred from homology"/>
<keyword evidence="4 8" id="KW-0663">Pyridoxal phosphate</keyword>
<evidence type="ECO:0000256" key="1">
    <source>
        <dbReference type="ARBA" id="ARBA00001933"/>
    </source>
</evidence>
<dbReference type="SUPFAM" id="SSF53383">
    <property type="entry name" value="PLP-dependent transferases"/>
    <property type="match status" value="1"/>
</dbReference>
<dbReference type="Pfam" id="PF03841">
    <property type="entry name" value="SelA"/>
    <property type="match status" value="1"/>
</dbReference>
<dbReference type="InterPro" id="IPR025862">
    <property type="entry name" value="SelA_trans_N_dom"/>
</dbReference>
<dbReference type="InterPro" id="IPR015424">
    <property type="entry name" value="PyrdxlP-dep_Trfase"/>
</dbReference>
<comment type="pathway">
    <text evidence="8">Aminoacyl-tRNA biosynthesis; selenocysteinyl-tRNA(Sec) biosynthesis; selenocysteinyl-tRNA(Sec) from L-seryl-tRNA(Sec) (bacterial route): step 1/1.</text>
</comment>
<dbReference type="Gene3D" id="3.90.1150.180">
    <property type="match status" value="1"/>
</dbReference>
<dbReference type="PANTHER" id="PTHR32328">
    <property type="entry name" value="L-SERYL-TRNA(SEC) SELENIUM TRANSFERASE"/>
    <property type="match status" value="1"/>
</dbReference>
<keyword evidence="6 8" id="KW-0711">Selenium</keyword>
<reference evidence="11" key="1">
    <citation type="journal article" date="2021" name="PeerJ">
        <title>Extensive microbial diversity within the chicken gut microbiome revealed by metagenomics and culture.</title>
        <authorList>
            <person name="Gilroy R."/>
            <person name="Ravi A."/>
            <person name="Getino M."/>
            <person name="Pursley I."/>
            <person name="Horton D.L."/>
            <person name="Alikhan N.F."/>
            <person name="Baker D."/>
            <person name="Gharbi K."/>
            <person name="Hall N."/>
            <person name="Watson M."/>
            <person name="Adriaenssens E.M."/>
            <person name="Foster-Nyarko E."/>
            <person name="Jarju S."/>
            <person name="Secka A."/>
            <person name="Antonio M."/>
            <person name="Oren A."/>
            <person name="Chaudhuri R.R."/>
            <person name="La Ragione R."/>
            <person name="Hildebrand F."/>
            <person name="Pallen M.J."/>
        </authorList>
    </citation>
    <scope>NUCLEOTIDE SEQUENCE</scope>
    <source>
        <strain evidence="11">ChiBcec16_6824</strain>
    </source>
</reference>
<dbReference type="GO" id="GO:0001717">
    <property type="term" value="P:conversion of seryl-tRNAsec to selenocys-tRNAsec"/>
    <property type="evidence" value="ECO:0007669"/>
    <property type="project" value="UniProtKB-UniRule"/>
</dbReference>
<gene>
    <name evidence="8 11" type="primary">selA</name>
    <name evidence="11" type="ORF">H9841_03540</name>
</gene>
<evidence type="ECO:0000313" key="12">
    <source>
        <dbReference type="Proteomes" id="UP000823868"/>
    </source>
</evidence>
<evidence type="ECO:0000256" key="9">
    <source>
        <dbReference type="PIRSR" id="PIRSR618319-50"/>
    </source>
</evidence>
<evidence type="ECO:0000256" key="7">
    <source>
        <dbReference type="ARBA" id="ARBA00044507"/>
    </source>
</evidence>
<organism evidence="11 12">
    <name type="scientific">Candidatus Flavonifractor merdigallinarum</name>
    <dbReference type="NCBI Taxonomy" id="2838589"/>
    <lineage>
        <taxon>Bacteria</taxon>
        <taxon>Bacillati</taxon>
        <taxon>Bacillota</taxon>
        <taxon>Clostridia</taxon>
        <taxon>Eubacteriales</taxon>
        <taxon>Oscillospiraceae</taxon>
        <taxon>Flavonifractor</taxon>
    </lineage>
</organism>
<dbReference type="InterPro" id="IPR018319">
    <property type="entry name" value="SelA-like"/>
</dbReference>
<dbReference type="GO" id="GO:0005737">
    <property type="term" value="C:cytoplasm"/>
    <property type="evidence" value="ECO:0007669"/>
    <property type="project" value="UniProtKB-SubCell"/>
</dbReference>
<dbReference type="HAMAP" id="MF_00423">
    <property type="entry name" value="SelA"/>
    <property type="match status" value="1"/>
</dbReference>
<accession>A0A9D1Y7L8</accession>
<dbReference type="EMBL" id="DXDX01000063">
    <property type="protein sequence ID" value="HIY20961.1"/>
    <property type="molecule type" value="Genomic_DNA"/>
</dbReference>
<keyword evidence="2 8" id="KW-0963">Cytoplasm</keyword>
<comment type="cofactor">
    <cofactor evidence="1 8 9">
        <name>pyridoxal 5'-phosphate</name>
        <dbReference type="ChEBI" id="CHEBI:597326"/>
    </cofactor>
</comment>
<dbReference type="InterPro" id="IPR004534">
    <property type="entry name" value="SelA_trans"/>
</dbReference>
<comment type="subcellular location">
    <subcellularLocation>
        <location evidence="8">Cytoplasm</location>
    </subcellularLocation>
</comment>
<comment type="caution">
    <text evidence="11">The sequence shown here is derived from an EMBL/GenBank/DDBJ whole genome shotgun (WGS) entry which is preliminary data.</text>
</comment>
<dbReference type="GO" id="GO:0004125">
    <property type="term" value="F:L-seryl-tRNA(Sec) selenium transferase activity"/>
    <property type="evidence" value="ECO:0007669"/>
    <property type="project" value="UniProtKB-UniRule"/>
</dbReference>
<evidence type="ECO:0000259" key="10">
    <source>
        <dbReference type="Pfam" id="PF12390"/>
    </source>
</evidence>
<dbReference type="InterPro" id="IPR015421">
    <property type="entry name" value="PyrdxlP-dep_Trfase_major"/>
</dbReference>
<sequence>MDRQLLQQLPKMDVLLTHPALTAAQGELPYHALKEAARAQLDGLRQGILEGRITALPESGVLAQAVITQARAACRPHLRAVINATGVVLHTNLGRAPLGEEAARAVYEAARGYSNLEYNLDEGRRGSRFSHVDKLLCSLTGAEGALAVNNNAAAVFLMLSALAAGKKVAISRGELVEIGGSFRVPEIMARSGAHLIEVGTTNKTHLSDYRRAIEEQGAEILLKVHTSNFKLIGFTEEVSVEDLVALGREKGIPVFHDLGSGALFTDPALGVPDGPTVEDSVKAGADVVCFSGDKLLGGPQAGIAIGRKAYIETMKKNQFARVVRIDKLTLAALETTLRFYEDHALAAKRIPTLSMLGATREELRTRAEELAARFAEVLGERCAVSTAADVGEVGGGSLPGVPLPTWVVELDPVGCSLDELEKALRGWETPIVGRIRREKYVLDPRTLTEADGEEILRALDAILR</sequence>
<feature type="domain" description="L-seryl-tRNA selenium transferase N-terminal" evidence="10">
    <location>
        <begin position="6"/>
        <end position="45"/>
    </location>
</feature>
<comment type="function">
    <text evidence="8">Converts seryl-tRNA(Sec) to selenocysteinyl-tRNA(Sec) required for selenoprotein biosynthesis.</text>
</comment>
<evidence type="ECO:0000256" key="8">
    <source>
        <dbReference type="HAMAP-Rule" id="MF_00423"/>
    </source>
</evidence>
<comment type="catalytic activity">
    <reaction evidence="8">
        <text>L-seryl-tRNA(Sec) + selenophosphate + H(+) = L-selenocysteinyl-tRNA(Sec) + phosphate</text>
        <dbReference type="Rhea" id="RHEA:22728"/>
        <dbReference type="Rhea" id="RHEA-COMP:9742"/>
        <dbReference type="Rhea" id="RHEA-COMP:9743"/>
        <dbReference type="ChEBI" id="CHEBI:15378"/>
        <dbReference type="ChEBI" id="CHEBI:16144"/>
        <dbReference type="ChEBI" id="CHEBI:43474"/>
        <dbReference type="ChEBI" id="CHEBI:78533"/>
        <dbReference type="ChEBI" id="CHEBI:78573"/>
        <dbReference type="EC" id="2.9.1.1"/>
    </reaction>
</comment>
<reference evidence="11" key="2">
    <citation type="submission" date="2021-04" db="EMBL/GenBank/DDBJ databases">
        <authorList>
            <person name="Gilroy R."/>
        </authorList>
    </citation>
    <scope>NUCLEOTIDE SEQUENCE</scope>
    <source>
        <strain evidence="11">ChiBcec16_6824</strain>
    </source>
</reference>